<comment type="caution">
    <text evidence="2">The sequence shown here is derived from an EMBL/GenBank/DDBJ whole genome shotgun (WGS) entry which is preliminary data.</text>
</comment>
<feature type="compositionally biased region" description="Low complexity" evidence="1">
    <location>
        <begin position="65"/>
        <end position="76"/>
    </location>
</feature>
<reference evidence="2" key="1">
    <citation type="submission" date="2023-05" db="EMBL/GenBank/DDBJ databases">
        <title>Nepenthes gracilis genome sequencing.</title>
        <authorList>
            <person name="Fukushima K."/>
        </authorList>
    </citation>
    <scope>NUCLEOTIDE SEQUENCE</scope>
    <source>
        <strain evidence="2">SING2019-196</strain>
    </source>
</reference>
<sequence>MNGFILLEKLYQWIIRQEETGSRVATIDILTYLQNELDYCGDEPSMSPRAPVQHQHSQPPMHFTSSGLVSSGSSSLMTAAHGPRSEH</sequence>
<dbReference type="EMBL" id="BSYO01000040">
    <property type="protein sequence ID" value="GMH31322.1"/>
    <property type="molecule type" value="Genomic_DNA"/>
</dbReference>
<name>A0AAD3TM68_NEPGR</name>
<accession>A0AAD3TM68</accession>
<evidence type="ECO:0000313" key="2">
    <source>
        <dbReference type="EMBL" id="GMH31322.1"/>
    </source>
</evidence>
<keyword evidence="3" id="KW-1185">Reference proteome</keyword>
<gene>
    <name evidence="2" type="ORF">Nepgr_033165</name>
</gene>
<dbReference type="Proteomes" id="UP001279734">
    <property type="component" value="Unassembled WGS sequence"/>
</dbReference>
<evidence type="ECO:0000313" key="3">
    <source>
        <dbReference type="Proteomes" id="UP001279734"/>
    </source>
</evidence>
<evidence type="ECO:0000256" key="1">
    <source>
        <dbReference type="SAM" id="MobiDB-lite"/>
    </source>
</evidence>
<organism evidence="2 3">
    <name type="scientific">Nepenthes gracilis</name>
    <name type="common">Slender pitcher plant</name>
    <dbReference type="NCBI Taxonomy" id="150966"/>
    <lineage>
        <taxon>Eukaryota</taxon>
        <taxon>Viridiplantae</taxon>
        <taxon>Streptophyta</taxon>
        <taxon>Embryophyta</taxon>
        <taxon>Tracheophyta</taxon>
        <taxon>Spermatophyta</taxon>
        <taxon>Magnoliopsida</taxon>
        <taxon>eudicotyledons</taxon>
        <taxon>Gunneridae</taxon>
        <taxon>Pentapetalae</taxon>
        <taxon>Caryophyllales</taxon>
        <taxon>Nepenthaceae</taxon>
        <taxon>Nepenthes</taxon>
    </lineage>
</organism>
<feature type="region of interest" description="Disordered" evidence="1">
    <location>
        <begin position="42"/>
        <end position="87"/>
    </location>
</feature>
<proteinExistence type="predicted"/>
<dbReference type="PANTHER" id="PTHR33675">
    <property type="entry name" value="NUCLEAR RECEPTOR FAMILY 2 GROUP C PROTEIN"/>
    <property type="match status" value="1"/>
</dbReference>
<dbReference type="AlphaFoldDB" id="A0AAD3TM68"/>
<protein>
    <submittedName>
        <fullName evidence="2">Uncharacterized protein</fullName>
    </submittedName>
</protein>
<dbReference type="PANTHER" id="PTHR33675:SF1">
    <property type="entry name" value="HOLOCARBOXYLASE SYNTHETASE"/>
    <property type="match status" value="1"/>
</dbReference>